<feature type="compositionally biased region" description="Polar residues" evidence="1">
    <location>
        <begin position="56"/>
        <end position="65"/>
    </location>
</feature>
<dbReference type="GeneID" id="69036055"/>
<dbReference type="EMBL" id="GG663365">
    <property type="protein sequence ID" value="EEH09502.1"/>
    <property type="molecule type" value="Genomic_DNA"/>
</dbReference>
<gene>
    <name evidence="2" type="ORF">HCBG_03039</name>
</gene>
<reference evidence="2" key="1">
    <citation type="submission" date="2009-02" db="EMBL/GenBank/DDBJ databases">
        <title>The Genome Sequence of Ajellomyces capsulatus strain G186AR.</title>
        <authorList>
            <consortium name="The Broad Institute Genome Sequencing Platform"/>
            <person name="Champion M."/>
            <person name="Cuomo C."/>
            <person name="Ma L.-J."/>
            <person name="Henn M.R."/>
            <person name="Sil A."/>
            <person name="Goldman B."/>
            <person name="Young S.K."/>
            <person name="Kodira C.D."/>
            <person name="Zeng Q."/>
            <person name="Koehrsen M."/>
            <person name="Alvarado L."/>
            <person name="Berlin A."/>
            <person name="Borenstein D."/>
            <person name="Chen Z."/>
            <person name="Engels R."/>
            <person name="Freedman E."/>
            <person name="Gellesch M."/>
            <person name="Goldberg J."/>
            <person name="Griggs A."/>
            <person name="Gujja S."/>
            <person name="Heiman D."/>
            <person name="Hepburn T."/>
            <person name="Howarth C."/>
            <person name="Jen D."/>
            <person name="Larson L."/>
            <person name="Lewis B."/>
            <person name="Mehta T."/>
            <person name="Park D."/>
            <person name="Pearson M."/>
            <person name="Roberts A."/>
            <person name="Saif S."/>
            <person name="Shea T."/>
            <person name="Shenoy N."/>
            <person name="Sisk P."/>
            <person name="Stolte C."/>
            <person name="Sykes S."/>
            <person name="Walk T."/>
            <person name="White J."/>
            <person name="Yandava C."/>
            <person name="Klein B."/>
            <person name="McEwen J.G."/>
            <person name="Puccia R."/>
            <person name="Goldman G.H."/>
            <person name="Felipe M.S."/>
            <person name="Nino-Vega G."/>
            <person name="San-Blas G."/>
            <person name="Taylor J."/>
            <person name="Mendoza L."/>
            <person name="Galagan J."/>
            <person name="Nusbaum C."/>
            <person name="Birren B."/>
        </authorList>
    </citation>
    <scope>NUCLEOTIDE SEQUENCE</scope>
    <source>
        <strain evidence="2">G186AR</strain>
    </source>
</reference>
<proteinExistence type="predicted"/>
<dbReference type="InParanoid" id="C0NI67"/>
<evidence type="ECO:0000313" key="2">
    <source>
        <dbReference type="EMBL" id="EEH09502.1"/>
    </source>
</evidence>
<dbReference type="Proteomes" id="UP000001631">
    <property type="component" value="Unassembled WGS sequence"/>
</dbReference>
<protein>
    <submittedName>
        <fullName evidence="2">Uncharacterized protein</fullName>
    </submittedName>
</protein>
<keyword evidence="3" id="KW-1185">Reference proteome</keyword>
<name>C0NI67_AJECG</name>
<sequence length="108" mass="11358">MATGTSCSCSWPTRIAPTDVRPARLAVHSAFSSSPDPTDSKWLRCVHRISSAATLSGVNQASTTRSGGGMALGWHQPSPRHCQARINNASELMGSAVLHAGKLWNSSA</sequence>
<dbReference type="AlphaFoldDB" id="C0NI67"/>
<evidence type="ECO:0000313" key="3">
    <source>
        <dbReference type="Proteomes" id="UP000001631"/>
    </source>
</evidence>
<dbReference type="RefSeq" id="XP_045289983.1">
    <property type="nucleotide sequence ID" value="XM_045430088.1"/>
</dbReference>
<organism evidence="2 3">
    <name type="scientific">Ajellomyces capsulatus (strain G186AR / H82 / ATCC MYA-2454 / RMSCC 2432)</name>
    <name type="common">Darling's disease fungus</name>
    <name type="synonym">Histoplasma capsulatum</name>
    <dbReference type="NCBI Taxonomy" id="447093"/>
    <lineage>
        <taxon>Eukaryota</taxon>
        <taxon>Fungi</taxon>
        <taxon>Dikarya</taxon>
        <taxon>Ascomycota</taxon>
        <taxon>Pezizomycotina</taxon>
        <taxon>Eurotiomycetes</taxon>
        <taxon>Eurotiomycetidae</taxon>
        <taxon>Onygenales</taxon>
        <taxon>Ajellomycetaceae</taxon>
        <taxon>Histoplasma</taxon>
    </lineage>
</organism>
<evidence type="ECO:0000256" key="1">
    <source>
        <dbReference type="SAM" id="MobiDB-lite"/>
    </source>
</evidence>
<feature type="region of interest" description="Disordered" evidence="1">
    <location>
        <begin position="56"/>
        <end position="78"/>
    </location>
</feature>
<dbReference type="HOGENOM" id="CLU_2196149_0_0_1"/>
<accession>C0NI67</accession>